<dbReference type="AlphaFoldDB" id="A0A8J6E4M6"/>
<keyword evidence="6" id="KW-0812">Transmembrane</keyword>
<evidence type="ECO:0000313" key="9">
    <source>
        <dbReference type="Proteomes" id="UP000770717"/>
    </source>
</evidence>
<evidence type="ECO:0000256" key="1">
    <source>
        <dbReference type="ARBA" id="ARBA00001913"/>
    </source>
</evidence>
<dbReference type="SUPFAM" id="SSF53649">
    <property type="entry name" value="Alkaline phosphatase-like"/>
    <property type="match status" value="1"/>
</dbReference>
<dbReference type="PROSITE" id="PS00149">
    <property type="entry name" value="SULFATASE_2"/>
    <property type="match status" value="1"/>
</dbReference>
<dbReference type="InterPro" id="IPR017850">
    <property type="entry name" value="Alkaline_phosphatase_core_sf"/>
</dbReference>
<organism evidence="8 9">
    <name type="scientific">Eleutherodactylus coqui</name>
    <name type="common">Puerto Rican coqui</name>
    <dbReference type="NCBI Taxonomy" id="57060"/>
    <lineage>
        <taxon>Eukaryota</taxon>
        <taxon>Metazoa</taxon>
        <taxon>Chordata</taxon>
        <taxon>Craniata</taxon>
        <taxon>Vertebrata</taxon>
        <taxon>Euteleostomi</taxon>
        <taxon>Amphibia</taxon>
        <taxon>Batrachia</taxon>
        <taxon>Anura</taxon>
        <taxon>Neobatrachia</taxon>
        <taxon>Hyloidea</taxon>
        <taxon>Eleutherodactylidae</taxon>
        <taxon>Eleutherodactylinae</taxon>
        <taxon>Eleutherodactylus</taxon>
        <taxon>Eleutherodactylus</taxon>
    </lineage>
</organism>
<keyword evidence="5" id="KW-0106">Calcium</keyword>
<feature type="transmembrane region" description="Helical" evidence="6">
    <location>
        <begin position="93"/>
        <end position="114"/>
    </location>
</feature>
<dbReference type="GO" id="GO:0004065">
    <property type="term" value="F:arylsulfatase activity"/>
    <property type="evidence" value="ECO:0007669"/>
    <property type="project" value="TreeGrafter"/>
</dbReference>
<comment type="cofactor">
    <cofactor evidence="1">
        <name>Ca(2+)</name>
        <dbReference type="ChEBI" id="CHEBI:29108"/>
    </cofactor>
</comment>
<evidence type="ECO:0000313" key="8">
    <source>
        <dbReference type="EMBL" id="KAG9462745.1"/>
    </source>
</evidence>
<evidence type="ECO:0000256" key="6">
    <source>
        <dbReference type="SAM" id="Phobius"/>
    </source>
</evidence>
<keyword evidence="9" id="KW-1185">Reference proteome</keyword>
<keyword evidence="6" id="KW-0472">Membrane</keyword>
<keyword evidence="3" id="KW-0479">Metal-binding</keyword>
<dbReference type="EMBL" id="WNTK01009706">
    <property type="protein sequence ID" value="KAG9462745.1"/>
    <property type="molecule type" value="Genomic_DNA"/>
</dbReference>
<gene>
    <name evidence="8" type="ORF">GDO78_023225</name>
</gene>
<feature type="transmembrane region" description="Helical" evidence="6">
    <location>
        <begin position="126"/>
        <end position="143"/>
    </location>
</feature>
<feature type="domain" description="Sulfatase N-terminal" evidence="7">
    <location>
        <begin position="20"/>
        <end position="76"/>
    </location>
</feature>
<comment type="caution">
    <text evidence="8">The sequence shown here is derived from an EMBL/GenBank/DDBJ whole genome shotgun (WGS) entry which is preliminary data.</text>
</comment>
<protein>
    <recommendedName>
        <fullName evidence="7">Sulfatase N-terminal domain-containing protein</fullName>
    </recommendedName>
</protein>
<accession>A0A8J6E4M6</accession>
<keyword evidence="6" id="KW-1133">Transmembrane helix</keyword>
<dbReference type="PANTHER" id="PTHR42693:SF5">
    <property type="entry name" value="ARYLSULFATASE D"/>
    <property type="match status" value="1"/>
</dbReference>
<dbReference type="Gene3D" id="1.10.287.550">
    <property type="entry name" value="Helix hairpin bin"/>
    <property type="match status" value="1"/>
</dbReference>
<reference evidence="8" key="1">
    <citation type="thesis" date="2020" institute="ProQuest LLC" country="789 East Eisenhower Parkway, Ann Arbor, MI, USA">
        <title>Comparative Genomics and Chromosome Evolution.</title>
        <authorList>
            <person name="Mudd A.B."/>
        </authorList>
    </citation>
    <scope>NUCLEOTIDE SEQUENCE</scope>
    <source>
        <strain evidence="8">HN-11 Male</strain>
        <tissue evidence="8">Kidney and liver</tissue>
    </source>
</reference>
<dbReference type="OrthoDB" id="103349at2759"/>
<dbReference type="InterPro" id="IPR050738">
    <property type="entry name" value="Sulfatase"/>
</dbReference>
<keyword evidence="4" id="KW-0378">Hydrolase</keyword>
<dbReference type="InterPro" id="IPR000917">
    <property type="entry name" value="Sulfatase_N"/>
</dbReference>
<evidence type="ECO:0000256" key="4">
    <source>
        <dbReference type="ARBA" id="ARBA00022801"/>
    </source>
</evidence>
<comment type="similarity">
    <text evidence="2">Belongs to the sulfatase family.</text>
</comment>
<evidence type="ECO:0000256" key="2">
    <source>
        <dbReference type="ARBA" id="ARBA00008779"/>
    </source>
</evidence>
<dbReference type="GO" id="GO:0046872">
    <property type="term" value="F:metal ion binding"/>
    <property type="evidence" value="ECO:0007669"/>
    <property type="project" value="UniProtKB-KW"/>
</dbReference>
<dbReference type="Gene3D" id="3.40.720.10">
    <property type="entry name" value="Alkaline Phosphatase, subunit A"/>
    <property type="match status" value="1"/>
</dbReference>
<name>A0A8J6E4M6_ELECQ</name>
<sequence length="195" mass="22385">MLGMDSCGGARVVKWLGSSGGLPPNETTFASILQKQGYSTGIIGKWHLGMNCESLNDHCHHPLNHGFDYFYGTPLSLMNECQPGGLIEIDAPFRAQLILLTQIMTFAVMTLVIARYSNMVAINWKIIFYSALFVILFFITWYLKYGFVHYWNCIIMRNHEIVEQPMNFEKKASQMLREVLQFIDRYVSLAFIPQQ</sequence>
<dbReference type="PANTHER" id="PTHR42693">
    <property type="entry name" value="ARYLSULFATASE FAMILY MEMBER"/>
    <property type="match status" value="1"/>
</dbReference>
<evidence type="ECO:0000256" key="5">
    <source>
        <dbReference type="ARBA" id="ARBA00022837"/>
    </source>
</evidence>
<evidence type="ECO:0000259" key="7">
    <source>
        <dbReference type="Pfam" id="PF00884"/>
    </source>
</evidence>
<evidence type="ECO:0000256" key="3">
    <source>
        <dbReference type="ARBA" id="ARBA00022723"/>
    </source>
</evidence>
<proteinExistence type="inferred from homology"/>
<dbReference type="Proteomes" id="UP000770717">
    <property type="component" value="Unassembled WGS sequence"/>
</dbReference>
<dbReference type="Pfam" id="PF00884">
    <property type="entry name" value="Sulfatase"/>
    <property type="match status" value="1"/>
</dbReference>
<dbReference type="InterPro" id="IPR024607">
    <property type="entry name" value="Sulfatase_CS"/>
</dbReference>